<dbReference type="eggNOG" id="COG1985">
    <property type="taxonomic scope" value="Bacteria"/>
</dbReference>
<dbReference type="GO" id="GO:0008835">
    <property type="term" value="F:diaminohydroxyphosphoribosylaminopyrimidine deaminase activity"/>
    <property type="evidence" value="ECO:0007669"/>
    <property type="project" value="InterPro"/>
</dbReference>
<feature type="domain" description="CMP/dCMP-type deaminase" evidence="2">
    <location>
        <begin position="8"/>
        <end position="157"/>
    </location>
</feature>
<dbReference type="HOGENOM" id="CLU_036590_3_0_7"/>
<organism evidence="4">
    <name type="scientific">Wolinella succinogenes (strain ATCC 29543 / DSM 1740 / CCUG 13145 / JCM 31913 / LMG 7466 / NCTC 11488 / FDC 602W)</name>
    <name type="common">Vibrio succinogenes</name>
    <dbReference type="NCBI Taxonomy" id="273121"/>
    <lineage>
        <taxon>Bacteria</taxon>
        <taxon>Pseudomonadati</taxon>
        <taxon>Campylobacterota</taxon>
        <taxon>Epsilonproteobacteria</taxon>
        <taxon>Campylobacterales</taxon>
        <taxon>Helicobacteraceae</taxon>
        <taxon>Wolinella</taxon>
    </lineage>
</organism>
<dbReference type="CDD" id="cd01284">
    <property type="entry name" value="Riboflavin_deaminase-reductase"/>
    <property type="match status" value="1"/>
</dbReference>
<keyword evidence="4" id="KW-1185">Reference proteome</keyword>
<dbReference type="Proteomes" id="UP000000422">
    <property type="component" value="Chromosome"/>
</dbReference>
<reference evidence="3 4" key="1">
    <citation type="journal article" date="2003" name="Proc. Natl. Acad. Sci. U.S.A.">
        <title>Complete genome sequence and analysis of Wolinella succinogenes.</title>
        <authorList>
            <person name="Baar C."/>
            <person name="Eppinger M."/>
            <person name="Raddatz G."/>
            <person name="Simon JM."/>
            <person name="Lanz C."/>
            <person name="Klimmek O."/>
            <person name="Nandakumar R."/>
            <person name="Gross R."/>
            <person name="Rosinus A."/>
            <person name="Keller H."/>
            <person name="Jagtap P."/>
            <person name="Linke B."/>
            <person name="Meyer F."/>
            <person name="Lederer H."/>
            <person name="Schuster S.C."/>
        </authorList>
    </citation>
    <scope>NUCLEOTIDE SEQUENCE [LARGE SCALE GENOMIC DNA]</scope>
    <source>
        <strain evidence="4">ATCC 29543 / DSM 1740 / CCUG 13145 / JCM 31913 / LMG 7466 / NCTC 11488 / FDC 602W</strain>
    </source>
</reference>
<protein>
    <submittedName>
        <fullName evidence="3">PUTATIVE RIBOFLAVIN-SPECIFIC DEAMINASE EC 3.5.4</fullName>
        <ecNumber evidence="3">3.5.4.-</ecNumber>
    </submittedName>
</protein>
<evidence type="ECO:0000313" key="3">
    <source>
        <dbReference type="EMBL" id="CAE11021.1"/>
    </source>
</evidence>
<dbReference type="GO" id="GO:0009231">
    <property type="term" value="P:riboflavin biosynthetic process"/>
    <property type="evidence" value="ECO:0007669"/>
    <property type="project" value="UniProtKB-UniPathway"/>
</dbReference>
<proteinExistence type="predicted"/>
<dbReference type="InterPro" id="IPR016193">
    <property type="entry name" value="Cytidine_deaminase-like"/>
</dbReference>
<dbReference type="InterPro" id="IPR004794">
    <property type="entry name" value="Eubact_RibD"/>
</dbReference>
<dbReference type="KEGG" id="wsu:WS2019"/>
<dbReference type="NCBIfam" id="TIGR00326">
    <property type="entry name" value="eubact_ribD"/>
    <property type="match status" value="1"/>
</dbReference>
<dbReference type="EMBL" id="BX571662">
    <property type="protein sequence ID" value="CAE11021.1"/>
    <property type="molecule type" value="Genomic_DNA"/>
</dbReference>
<comment type="pathway">
    <text evidence="1">Cofactor biosynthesis; riboflavin biosynthesis.</text>
</comment>
<dbReference type="PANTHER" id="PTHR11079">
    <property type="entry name" value="CYTOSINE DEAMINASE FAMILY MEMBER"/>
    <property type="match status" value="1"/>
</dbReference>
<dbReference type="eggNOG" id="COG0117">
    <property type="taxonomic scope" value="Bacteria"/>
</dbReference>
<dbReference type="STRING" id="273121.WS2019"/>
<dbReference type="Pfam" id="PF00383">
    <property type="entry name" value="dCMP_cyt_deam_1"/>
    <property type="match status" value="1"/>
</dbReference>
<accession>Q7M7X4</accession>
<dbReference type="Gene3D" id="3.40.140.10">
    <property type="entry name" value="Cytidine Deaminase, domain 2"/>
    <property type="match status" value="1"/>
</dbReference>
<dbReference type="PROSITE" id="PS51747">
    <property type="entry name" value="CYT_DCMP_DEAMINASES_2"/>
    <property type="match status" value="1"/>
</dbReference>
<evidence type="ECO:0000256" key="1">
    <source>
        <dbReference type="ARBA" id="ARBA00005104"/>
    </source>
</evidence>
<evidence type="ECO:0000313" key="4">
    <source>
        <dbReference type="Proteomes" id="UP000000422"/>
    </source>
</evidence>
<dbReference type="Gene3D" id="3.40.430.10">
    <property type="entry name" value="Dihydrofolate Reductase, subunit A"/>
    <property type="match status" value="1"/>
</dbReference>
<dbReference type="InterPro" id="IPR002125">
    <property type="entry name" value="CMP_dCMP_dom"/>
</dbReference>
<dbReference type="InterPro" id="IPR024072">
    <property type="entry name" value="DHFR-like_dom_sf"/>
</dbReference>
<keyword evidence="3" id="KW-0378">Hydrolase</keyword>
<dbReference type="SUPFAM" id="SSF53927">
    <property type="entry name" value="Cytidine deaminase-like"/>
    <property type="match status" value="1"/>
</dbReference>
<dbReference type="UniPathway" id="UPA00275"/>
<dbReference type="AlphaFoldDB" id="Q7M7X4"/>
<gene>
    <name evidence="3" type="primary">RIBD</name>
    <name evidence="3" type="ordered locus">WS2019</name>
</gene>
<dbReference type="EC" id="3.5.4.-" evidence="3"/>
<name>Q7M7X4_WOLSU</name>
<dbReference type="PANTHER" id="PTHR11079:SF162">
    <property type="entry name" value="RIBOFLAVIN BIOSYNTHESIS PROTEIN PYRD, CHLOROPLASTIC"/>
    <property type="match status" value="1"/>
</dbReference>
<sequence length="344" mass="38211">MSLLLGEGLHEFYMELALQEAWKYQGLTLPNPAVGALLLGEHGEILSIAAHQRAGSPHAEVLALQEGYARLSGNADILALHDSSQIHDYLLAHSQGIFRHCTLYVTLEPCNHYGQTPPCSELLARLKPKSVIIGKRDPNPKASGGIDRLKEAGIAVHTGIKEEACHKLLLPFERLQKQGYFRFFKWAQRLNGTLSPGIISSSSSRAHVHALRDRIDLLVISGKTARADNPWLDARLIEGRAPDVLILTRSPERFPRSLRLFSVPHRRVRVSSNLEALLDYRCVMAEGGAELFETLFDSMDAFLSYIAPSLERGEVSLASRVPLSLLHSHPIEEDLVAWYAKGRL</sequence>
<evidence type="ECO:0000259" key="2">
    <source>
        <dbReference type="PROSITE" id="PS51747"/>
    </source>
</evidence>
<dbReference type="SUPFAM" id="SSF53597">
    <property type="entry name" value="Dihydrofolate reductase-like"/>
    <property type="match status" value="1"/>
</dbReference>